<organism evidence="3 4">
    <name type="scientific">Kitasatospora albolonga</name>
    <dbReference type="NCBI Taxonomy" id="68173"/>
    <lineage>
        <taxon>Bacteria</taxon>
        <taxon>Bacillati</taxon>
        <taxon>Actinomycetota</taxon>
        <taxon>Actinomycetes</taxon>
        <taxon>Kitasatosporales</taxon>
        <taxon>Streptomycetaceae</taxon>
        <taxon>Kitasatospora</taxon>
    </lineage>
</organism>
<evidence type="ECO:0000259" key="2">
    <source>
        <dbReference type="Pfam" id="PF01370"/>
    </source>
</evidence>
<dbReference type="PANTHER" id="PTHR43000">
    <property type="entry name" value="DTDP-D-GLUCOSE 4,6-DEHYDRATASE-RELATED"/>
    <property type="match status" value="1"/>
</dbReference>
<comment type="similarity">
    <text evidence="1">Belongs to the NAD(P)-dependent epimerase/dehydratase family.</text>
</comment>
<feature type="domain" description="NAD-dependent epimerase/dehydratase" evidence="2">
    <location>
        <begin position="10"/>
        <end position="245"/>
    </location>
</feature>
<dbReference type="InterPro" id="IPR036291">
    <property type="entry name" value="NAD(P)-bd_dom_sf"/>
</dbReference>
<dbReference type="Gene3D" id="3.40.50.720">
    <property type="entry name" value="NAD(P)-binding Rossmann-like Domain"/>
    <property type="match status" value="1"/>
</dbReference>
<dbReference type="InterPro" id="IPR001509">
    <property type="entry name" value="Epimerase_deHydtase"/>
</dbReference>
<sequence length="314" mass="33047">MTELPRPARVAVIGGTGWIGRHLPAAFAERGHEVLALARNEAAHLPPGAFRRLDLTTAGPGALAELLREERIGIVVNATDGANATDGWDRSDEEMIAANVHAVEGLLKALAELPRSPRLVHLGSMHEYGPVPDGTLMDETLTPAPVNVYTRSRLAGTRAVLDAARSGRVSAVVLRLANVCGPHPSSAAFLGTLLSRLRAAAAGEPGVRLTVARGARRDFVDVRDVARAVVLAAASPVNGRAVNIGSGVATPLQELVDLFLGVSGLPAGAVEQDLRPVAGLGGDWMRVDNRRAARLLGWSPRVPLRTSLADMWHA</sequence>
<dbReference type="Pfam" id="PF01370">
    <property type="entry name" value="Epimerase"/>
    <property type="match status" value="1"/>
</dbReference>
<evidence type="ECO:0000313" key="3">
    <source>
        <dbReference type="EMBL" id="ARF76235.1"/>
    </source>
</evidence>
<protein>
    <submittedName>
        <fullName evidence="3">NAD-dependent epimerase/dehydratase</fullName>
    </submittedName>
</protein>
<accession>A0ABC8C2T4</accession>
<dbReference type="EMBL" id="CP020563">
    <property type="protein sequence ID" value="ARF76235.1"/>
    <property type="molecule type" value="Genomic_DNA"/>
</dbReference>
<reference evidence="3 4" key="1">
    <citation type="submission" date="2017-04" db="EMBL/GenBank/DDBJ databases">
        <title>The complete genome sequence of Streptomyces albolongus YIM 101047, the producer of novel bafilomycins and novel odoriferous sesquiterpenoids.</title>
        <authorList>
            <person name="Yin M."/>
            <person name="Jiang Y."/>
        </authorList>
    </citation>
    <scope>NUCLEOTIDE SEQUENCE [LARGE SCALE GENOMIC DNA]</scope>
    <source>
        <strain evidence="3 4">YIM 101047</strain>
    </source>
</reference>
<evidence type="ECO:0000256" key="1">
    <source>
        <dbReference type="ARBA" id="ARBA00007637"/>
    </source>
</evidence>
<dbReference type="RefSeq" id="WP_084751555.1">
    <property type="nucleotide sequence ID" value="NZ_CP020563.1"/>
</dbReference>
<dbReference type="SUPFAM" id="SSF51735">
    <property type="entry name" value="NAD(P)-binding Rossmann-fold domains"/>
    <property type="match status" value="1"/>
</dbReference>
<dbReference type="AlphaFoldDB" id="A0ABC8C2T4"/>
<evidence type="ECO:0000313" key="4">
    <source>
        <dbReference type="Proteomes" id="UP000192251"/>
    </source>
</evidence>
<keyword evidence="4" id="KW-1185">Reference proteome</keyword>
<dbReference type="Proteomes" id="UP000192251">
    <property type="component" value="Chromosome"/>
</dbReference>
<name>A0ABC8C2T4_9ACTN</name>
<proteinExistence type="inferred from homology"/>
<dbReference type="KEGG" id="kab:B7C62_31120"/>
<gene>
    <name evidence="3" type="ORF">B7C62_31120</name>
</gene>